<evidence type="ECO:0000256" key="3">
    <source>
        <dbReference type="ARBA" id="ARBA00022741"/>
    </source>
</evidence>
<protein>
    <submittedName>
        <fullName evidence="10">Uncharacterized protein</fullName>
    </submittedName>
</protein>
<dbReference type="InterPro" id="IPR003439">
    <property type="entry name" value="ABC_transporter-like_ATP-bd"/>
</dbReference>
<dbReference type="PANTHER" id="PTHR43394">
    <property type="entry name" value="ATP-DEPENDENT PERMEASE MDL1, MITOCHONDRIAL"/>
    <property type="match status" value="1"/>
</dbReference>
<evidence type="ECO:0000256" key="2">
    <source>
        <dbReference type="ARBA" id="ARBA00022692"/>
    </source>
</evidence>
<sequence length="1289" mass="143216">MSTSVNPPSNPGVEMQLLTDGFDIFDVTPDPNNLMAAAPRTTDKGSVSIFMMFKYATWIEIIFNIIGVLISLCDGVLYPLIAILIGDVFDSKAFNPLAYDVAEIENLCNKTSLKFMYIGIGLFFTSLIRTIIFDVTGGNQIRRIRRLYIKSLLDQEMGWYDAHNSGEMTSRMSGDIFLLHDAIGQKVGEFFSYFGMCITGYVIGFVKEWKLCFVMISVAPFMVGAAGIFAYVQTRTASSTQASYSVAGGIASETISNMRTVAALGIEKSRIHQYLQTLRHSLHVGIRASHETGGSTGLLFFFVFCAFWIGYIYGAKKIQKRDMSASKLAIVVFSVLCGTLGLSQIATPIGSIFKGTSSAYRIFKTIERIPKIKNEGKRHISEIKEGNIVFEGVSFCYPTRPDMLILNNFNLEIKAGHSVGLVGASGCGKSTIIGLLQRLYEPVDGKIMIDGIDIREFDLYEYRSMFGVVGQEPSLFAISIKENIALGAHRSILAPHYHDTSDPQDCLLMPELEEKIMKCAHIANATNFINSLPQKFDTVLGQRGAQISGGQKQRISIARALMNDPKLLILDEATSALDFKSEKIVQRALDKAAAGRTSVIIAHRLSTIRDAHRILVFDHGQVVEDGNYTTLMEKQGLFYKLVKNQEMGKKQQEKFDNDEDLEEDVVPDQTEVDKTYIEVDDDHRTNWQKFSAHFLVFGRVFRLNLKEVPWMILGFIGSMIYGALFPIFAYFLAEAICMLVTVYLTGMSDDSEIMKYFYIFLGISGAMFISTYLHKAFFMMSGEFLTYRVRKLSFYAICRQDIGWFDKKENSTGRLAGRLAADATKLNGVTGNLIGTMIHCSFSLIIGLILGYITNVKISWVSTIFVPLIVFNTYIQLRISVGFAGPETKIYANAENLMTEVVENIKTIKMLAKEDYFKEKYCSYLVKPAKRAPFTSIINGLVLGWVHAFIFWKYSVLMYVAGQELKKDPSGMPDIMKALCSIIFGAMSVGFAATYMADFGNAKVAAESIFKIIDRKSPQDPFSEEGEKNFTIDQVELDNIKFRYPTRPEQVILDGASFVIPKGKSVALVGPSGCGKSTVIQLIERFYKPEKGTVKINGRNIQEFNLATLRNKIGYVGQEPLLFAGTIGENIVSGMCGSWTDDQLENGGNLVAENMDKIVAAAKMANCHNFICQLPQGYNTIIGERGTSLSGGQKQRIAIARALITQPELLILDEATSALDSESEMIVQQAIDKIAKQVTSIVIAHRLSTVKDSDIIVVLSGGKVVEQGTHDELMKEEGVYFHLVQIQAQ</sequence>
<evidence type="ECO:0000313" key="11">
    <source>
        <dbReference type="Proteomes" id="UP001628156"/>
    </source>
</evidence>
<feature type="transmembrane region" description="Helical" evidence="7">
    <location>
        <begin position="211"/>
        <end position="232"/>
    </location>
</feature>
<feature type="transmembrane region" description="Helical" evidence="7">
    <location>
        <begin position="975"/>
        <end position="997"/>
    </location>
</feature>
<dbReference type="Pfam" id="PF00664">
    <property type="entry name" value="ABC_membrane"/>
    <property type="match status" value="2"/>
</dbReference>
<dbReference type="CDD" id="cd03249">
    <property type="entry name" value="ABC_MTABC3_MDL1_MDL2"/>
    <property type="match status" value="2"/>
</dbReference>
<dbReference type="InterPro" id="IPR003593">
    <property type="entry name" value="AAA+_ATPase"/>
</dbReference>
<feature type="domain" description="ABC transmembrane type-1" evidence="9">
    <location>
        <begin position="65"/>
        <end position="336"/>
    </location>
</feature>
<dbReference type="Proteomes" id="UP001628156">
    <property type="component" value="Unassembled WGS sequence"/>
</dbReference>
<organism evidence="10 11">
    <name type="scientific">Entamoeba nuttalli</name>
    <dbReference type="NCBI Taxonomy" id="412467"/>
    <lineage>
        <taxon>Eukaryota</taxon>
        <taxon>Amoebozoa</taxon>
        <taxon>Evosea</taxon>
        <taxon>Archamoebae</taxon>
        <taxon>Mastigamoebida</taxon>
        <taxon>Entamoebidae</taxon>
        <taxon>Entamoeba</taxon>
    </lineage>
</organism>
<feature type="transmembrane region" description="Helical" evidence="7">
    <location>
        <begin position="327"/>
        <end position="346"/>
    </location>
</feature>
<feature type="transmembrane region" description="Helical" evidence="7">
    <location>
        <begin position="860"/>
        <end position="877"/>
    </location>
</feature>
<feature type="domain" description="ABC transmembrane type-1" evidence="9">
    <location>
        <begin position="712"/>
        <end position="1001"/>
    </location>
</feature>
<dbReference type="Pfam" id="PF00005">
    <property type="entry name" value="ABC_tran"/>
    <property type="match status" value="2"/>
</dbReference>
<keyword evidence="3" id="KW-0547">Nucleotide-binding</keyword>
<gene>
    <name evidence="10" type="ORF">ENUP19_0054G0067</name>
</gene>
<dbReference type="SUPFAM" id="SSF52540">
    <property type="entry name" value="P-loop containing nucleoside triphosphate hydrolases"/>
    <property type="match status" value="2"/>
</dbReference>
<name>A0ABQ0DCA8_9EUKA</name>
<dbReference type="PANTHER" id="PTHR43394:SF1">
    <property type="entry name" value="ATP-BINDING CASSETTE SUB-FAMILY B MEMBER 10, MITOCHONDRIAL"/>
    <property type="match status" value="1"/>
</dbReference>
<feature type="domain" description="ABC transporter" evidence="8">
    <location>
        <begin position="1035"/>
        <end position="1286"/>
    </location>
</feature>
<comment type="caution">
    <text evidence="10">The sequence shown here is derived from an EMBL/GenBank/DDBJ whole genome shotgun (WGS) entry which is preliminary data.</text>
</comment>
<evidence type="ECO:0000256" key="7">
    <source>
        <dbReference type="SAM" id="Phobius"/>
    </source>
</evidence>
<accession>A0ABQ0DCA8</accession>
<dbReference type="Gene3D" id="3.40.50.300">
    <property type="entry name" value="P-loop containing nucleotide triphosphate hydrolases"/>
    <property type="match status" value="2"/>
</dbReference>
<feature type="transmembrane region" description="Helical" evidence="7">
    <location>
        <begin position="711"/>
        <end position="744"/>
    </location>
</feature>
<dbReference type="PROSITE" id="PS50929">
    <property type="entry name" value="ABC_TM1F"/>
    <property type="match status" value="2"/>
</dbReference>
<evidence type="ECO:0000256" key="5">
    <source>
        <dbReference type="ARBA" id="ARBA00022989"/>
    </source>
</evidence>
<feature type="transmembrane region" description="Helical" evidence="7">
    <location>
        <begin position="934"/>
        <end position="954"/>
    </location>
</feature>
<keyword evidence="5 7" id="KW-1133">Transmembrane helix</keyword>
<keyword evidence="6 7" id="KW-0472">Membrane</keyword>
<feature type="transmembrane region" description="Helical" evidence="7">
    <location>
        <begin position="297"/>
        <end position="315"/>
    </location>
</feature>
<dbReference type="InterPro" id="IPR036640">
    <property type="entry name" value="ABC1_TM_sf"/>
</dbReference>
<feature type="transmembrane region" description="Helical" evidence="7">
    <location>
        <begin position="833"/>
        <end position="853"/>
    </location>
</feature>
<dbReference type="SMART" id="SM00382">
    <property type="entry name" value="AAA"/>
    <property type="match status" value="2"/>
</dbReference>
<dbReference type="CDD" id="cd18577">
    <property type="entry name" value="ABC_6TM_Pgp_ABCB1_D1_like"/>
    <property type="match status" value="1"/>
</dbReference>
<dbReference type="EMBL" id="BAAFRS010000054">
    <property type="protein sequence ID" value="GAB1220494.1"/>
    <property type="molecule type" value="Genomic_DNA"/>
</dbReference>
<proteinExistence type="predicted"/>
<keyword evidence="11" id="KW-1185">Reference proteome</keyword>
<dbReference type="InterPro" id="IPR017871">
    <property type="entry name" value="ABC_transporter-like_CS"/>
</dbReference>
<feature type="transmembrane region" description="Helical" evidence="7">
    <location>
        <begin position="61"/>
        <end position="85"/>
    </location>
</feature>
<evidence type="ECO:0000259" key="9">
    <source>
        <dbReference type="PROSITE" id="PS50929"/>
    </source>
</evidence>
<evidence type="ECO:0000259" key="8">
    <source>
        <dbReference type="PROSITE" id="PS50893"/>
    </source>
</evidence>
<keyword evidence="2 7" id="KW-0812">Transmembrane</keyword>
<feature type="domain" description="ABC transporter" evidence="8">
    <location>
        <begin position="383"/>
        <end position="644"/>
    </location>
</feature>
<dbReference type="InterPro" id="IPR011527">
    <property type="entry name" value="ABC1_TM_dom"/>
</dbReference>
<evidence type="ECO:0000256" key="6">
    <source>
        <dbReference type="ARBA" id="ARBA00023136"/>
    </source>
</evidence>
<dbReference type="InterPro" id="IPR027417">
    <property type="entry name" value="P-loop_NTPase"/>
</dbReference>
<keyword evidence="4" id="KW-0067">ATP-binding</keyword>
<dbReference type="CDD" id="cd18578">
    <property type="entry name" value="ABC_6TM_Pgp_ABCB1_D2_like"/>
    <property type="match status" value="1"/>
</dbReference>
<reference evidence="10 11" key="1">
    <citation type="journal article" date="2019" name="PLoS Negl. Trop. Dis.">
        <title>Whole genome sequencing of Entamoeba nuttalli reveals mammalian host-related molecular signatures and a novel octapeptide-repeat surface protein.</title>
        <authorList>
            <person name="Tanaka M."/>
            <person name="Makiuchi T."/>
            <person name="Komiyama T."/>
            <person name="Shiina T."/>
            <person name="Osaki K."/>
            <person name="Tachibana H."/>
        </authorList>
    </citation>
    <scope>NUCLEOTIDE SEQUENCE [LARGE SCALE GENOMIC DNA]</scope>
    <source>
        <strain evidence="10 11">P19-061405</strain>
    </source>
</reference>
<dbReference type="SUPFAM" id="SSF90123">
    <property type="entry name" value="ABC transporter transmembrane region"/>
    <property type="match status" value="2"/>
</dbReference>
<comment type="subcellular location">
    <subcellularLocation>
        <location evidence="1">Membrane</location>
        <topology evidence="1">Multi-pass membrane protein</topology>
    </subcellularLocation>
</comment>
<feature type="transmembrane region" description="Helical" evidence="7">
    <location>
        <begin position="756"/>
        <end position="774"/>
    </location>
</feature>
<evidence type="ECO:0000256" key="1">
    <source>
        <dbReference type="ARBA" id="ARBA00004141"/>
    </source>
</evidence>
<dbReference type="InterPro" id="IPR039421">
    <property type="entry name" value="Type_1_exporter"/>
</dbReference>
<evidence type="ECO:0000256" key="4">
    <source>
        <dbReference type="ARBA" id="ARBA00022840"/>
    </source>
</evidence>
<feature type="transmembrane region" description="Helical" evidence="7">
    <location>
        <begin position="115"/>
        <end position="136"/>
    </location>
</feature>
<evidence type="ECO:0000313" key="10">
    <source>
        <dbReference type="EMBL" id="GAB1220494.1"/>
    </source>
</evidence>
<dbReference type="PROSITE" id="PS00211">
    <property type="entry name" value="ABC_TRANSPORTER_1"/>
    <property type="match status" value="2"/>
</dbReference>
<dbReference type="PROSITE" id="PS50893">
    <property type="entry name" value="ABC_TRANSPORTER_2"/>
    <property type="match status" value="2"/>
</dbReference>
<dbReference type="Gene3D" id="1.20.1560.10">
    <property type="entry name" value="ABC transporter type 1, transmembrane domain"/>
    <property type="match status" value="1"/>
</dbReference>